<gene>
    <name evidence="1" type="ORF">DIC32_04640</name>
</gene>
<name>A0A3D3FYW8_ACIRA</name>
<evidence type="ECO:0000313" key="1">
    <source>
        <dbReference type="EMBL" id="HCM30980.1"/>
    </source>
</evidence>
<organism evidence="1 2">
    <name type="scientific">Acinetobacter radioresistens</name>
    <dbReference type="NCBI Taxonomy" id="40216"/>
    <lineage>
        <taxon>Bacteria</taxon>
        <taxon>Pseudomonadati</taxon>
        <taxon>Pseudomonadota</taxon>
        <taxon>Gammaproteobacteria</taxon>
        <taxon>Moraxellales</taxon>
        <taxon>Moraxellaceae</taxon>
        <taxon>Acinetobacter</taxon>
    </lineage>
</organism>
<proteinExistence type="predicted"/>
<reference evidence="1 2" key="1">
    <citation type="journal article" date="2018" name="Nat. Biotechnol.">
        <title>A standardized bacterial taxonomy based on genome phylogeny substantially revises the tree of life.</title>
        <authorList>
            <person name="Parks D.H."/>
            <person name="Chuvochina M."/>
            <person name="Waite D.W."/>
            <person name="Rinke C."/>
            <person name="Skarshewski A."/>
            <person name="Chaumeil P.A."/>
            <person name="Hugenholtz P."/>
        </authorList>
    </citation>
    <scope>NUCLEOTIDE SEQUENCE [LARGE SCALE GENOMIC DNA]</scope>
    <source>
        <strain evidence="1">UBA10045</strain>
    </source>
</reference>
<evidence type="ECO:0000313" key="2">
    <source>
        <dbReference type="Proteomes" id="UP000262257"/>
    </source>
</evidence>
<dbReference type="Proteomes" id="UP000262257">
    <property type="component" value="Unassembled WGS sequence"/>
</dbReference>
<dbReference type="InterPro" id="IPR010064">
    <property type="entry name" value="HK97-gp10_tail"/>
</dbReference>
<comment type="caution">
    <text evidence="1">The sequence shown here is derived from an EMBL/GenBank/DDBJ whole genome shotgun (WGS) entry which is preliminary data.</text>
</comment>
<evidence type="ECO:0008006" key="3">
    <source>
        <dbReference type="Google" id="ProtNLM"/>
    </source>
</evidence>
<protein>
    <recommendedName>
        <fullName evidence="3">HK97 gp10 family phage protein</fullName>
    </recommendedName>
</protein>
<dbReference type="EMBL" id="DPXL01000060">
    <property type="protein sequence ID" value="HCM30980.1"/>
    <property type="molecule type" value="Genomic_DNA"/>
</dbReference>
<sequence length="186" mass="20649">MSVEFNIEGLDEVQKKLKALGNKNLSKRISRKAARQAMNIVRDAARQAAKNIDDPNTPEKIYKEIVVSAGRSRDSNSIVMRVGVRGGARIPYTNNAANRRSGRTGSSYQLEGKVWYWRLIEFGRGAVDAGKNTKVLTDGQNFFGRHVGPAPAKPFMRPALQNNIGNATNKFAETFNKELDKELAKL</sequence>
<dbReference type="Pfam" id="PF04883">
    <property type="entry name" value="HK97-gp10_like"/>
    <property type="match status" value="1"/>
</dbReference>
<dbReference type="NCBIfam" id="TIGR01725">
    <property type="entry name" value="phge_HK97_gp10"/>
    <property type="match status" value="1"/>
</dbReference>
<accession>A0A3D3FYW8</accession>
<dbReference type="AlphaFoldDB" id="A0A3D3FYW8"/>